<dbReference type="Proteomes" id="UP001501295">
    <property type="component" value="Unassembled WGS sequence"/>
</dbReference>
<proteinExistence type="predicted"/>
<dbReference type="EMBL" id="BAABLM010000010">
    <property type="protein sequence ID" value="GAA4684260.1"/>
    <property type="molecule type" value="Genomic_DNA"/>
</dbReference>
<evidence type="ECO:0000313" key="2">
    <source>
        <dbReference type="EMBL" id="GAA4684260.1"/>
    </source>
</evidence>
<protein>
    <recommendedName>
        <fullName evidence="4">Camelysin-like metallo-endopeptidase</fullName>
    </recommendedName>
</protein>
<keyword evidence="3" id="KW-1185">Reference proteome</keyword>
<sequence>MTSLITPTRRGTPMSTASHAATTRPKRSRKPFIVIAALALLLVGGGTGAYAFWSITGTGTGSAATGNPASTLTVNQTSSVSGMGPGAAAQTLSGTFSNPNSGPVYVTNVVVGTITVLNAQGAVATGCDSTDFTVAGGTMAVKAEVPSGSSKGAWTGATVAFNDKATNQDACKGTTLSIAYTSN</sequence>
<name>A0ABP8W8F1_9MICO</name>
<evidence type="ECO:0008006" key="4">
    <source>
        <dbReference type="Google" id="ProtNLM"/>
    </source>
</evidence>
<evidence type="ECO:0000256" key="1">
    <source>
        <dbReference type="SAM" id="MobiDB-lite"/>
    </source>
</evidence>
<evidence type="ECO:0000313" key="3">
    <source>
        <dbReference type="Proteomes" id="UP001501295"/>
    </source>
</evidence>
<feature type="region of interest" description="Disordered" evidence="1">
    <location>
        <begin position="1"/>
        <end position="24"/>
    </location>
</feature>
<organism evidence="2 3">
    <name type="scientific">Frondihabitans cladoniiphilus</name>
    <dbReference type="NCBI Taxonomy" id="715785"/>
    <lineage>
        <taxon>Bacteria</taxon>
        <taxon>Bacillati</taxon>
        <taxon>Actinomycetota</taxon>
        <taxon>Actinomycetes</taxon>
        <taxon>Micrococcales</taxon>
        <taxon>Microbacteriaceae</taxon>
        <taxon>Frondihabitans</taxon>
    </lineage>
</organism>
<gene>
    <name evidence="2" type="ORF">GCM10025780_32720</name>
</gene>
<comment type="caution">
    <text evidence="2">The sequence shown here is derived from an EMBL/GenBank/DDBJ whole genome shotgun (WGS) entry which is preliminary data.</text>
</comment>
<accession>A0ABP8W8F1</accession>
<reference evidence="3" key="1">
    <citation type="journal article" date="2019" name="Int. J. Syst. Evol. Microbiol.">
        <title>The Global Catalogue of Microorganisms (GCM) 10K type strain sequencing project: providing services to taxonomists for standard genome sequencing and annotation.</title>
        <authorList>
            <consortium name="The Broad Institute Genomics Platform"/>
            <consortium name="The Broad Institute Genome Sequencing Center for Infectious Disease"/>
            <person name="Wu L."/>
            <person name="Ma J."/>
        </authorList>
    </citation>
    <scope>NUCLEOTIDE SEQUENCE [LARGE SCALE GENOMIC DNA]</scope>
    <source>
        <strain evidence="3">JCM 18956</strain>
    </source>
</reference>